<keyword evidence="2" id="KW-1185">Reference proteome</keyword>
<dbReference type="Pfam" id="PF04628">
    <property type="entry name" value="Sedlin_N"/>
    <property type="match status" value="1"/>
</dbReference>
<dbReference type="EMBL" id="CCKQ01016907">
    <property type="protein sequence ID" value="CDW88798.1"/>
    <property type="molecule type" value="Genomic_DNA"/>
</dbReference>
<dbReference type="GO" id="GO:0005737">
    <property type="term" value="C:cytoplasm"/>
    <property type="evidence" value="ECO:0007669"/>
    <property type="project" value="GOC"/>
</dbReference>
<name>A0A078B5K0_STYLE</name>
<dbReference type="InParanoid" id="A0A078B5K0"/>
<dbReference type="Proteomes" id="UP000039865">
    <property type="component" value="Unassembled WGS sequence"/>
</dbReference>
<evidence type="ECO:0000313" key="2">
    <source>
        <dbReference type="Proteomes" id="UP000039865"/>
    </source>
</evidence>
<organism evidence="1 2">
    <name type="scientific">Stylonychia lemnae</name>
    <name type="common">Ciliate</name>
    <dbReference type="NCBI Taxonomy" id="5949"/>
    <lineage>
        <taxon>Eukaryota</taxon>
        <taxon>Sar</taxon>
        <taxon>Alveolata</taxon>
        <taxon>Ciliophora</taxon>
        <taxon>Intramacronucleata</taxon>
        <taxon>Spirotrichea</taxon>
        <taxon>Stichotrichia</taxon>
        <taxon>Sporadotrichida</taxon>
        <taxon>Oxytrichidae</taxon>
        <taxon>Stylonychinae</taxon>
        <taxon>Stylonychia</taxon>
    </lineage>
</organism>
<sequence length="123" mass="13966">MVEAMQSQYSELTKEEVESLDMQLKMLAYQTLDLFDEKQRLKGTSKVQAGPSPAPILQSSGHGESTYLGLIMETCVSQYQMDLYGYISNTNYKYIIIKNETKTTQLGQKPNDEHIKNVFIIAC</sequence>
<dbReference type="Gene3D" id="3.30.450.70">
    <property type="match status" value="1"/>
</dbReference>
<accession>A0A078B5K0</accession>
<proteinExistence type="predicted"/>
<dbReference type="AlphaFoldDB" id="A0A078B5K0"/>
<evidence type="ECO:0000313" key="1">
    <source>
        <dbReference type="EMBL" id="CDW88798.1"/>
    </source>
</evidence>
<dbReference type="GO" id="GO:0006888">
    <property type="term" value="P:endoplasmic reticulum to Golgi vesicle-mediated transport"/>
    <property type="evidence" value="ECO:0007669"/>
    <property type="project" value="InterPro"/>
</dbReference>
<reference evidence="1 2" key="1">
    <citation type="submission" date="2014-06" db="EMBL/GenBank/DDBJ databases">
        <authorList>
            <person name="Swart Estienne"/>
        </authorList>
    </citation>
    <scope>NUCLEOTIDE SEQUENCE [LARGE SCALE GENOMIC DNA]</scope>
    <source>
        <strain evidence="1 2">130c</strain>
    </source>
</reference>
<dbReference type="InterPro" id="IPR006722">
    <property type="entry name" value="Sedlin"/>
</dbReference>
<dbReference type="OrthoDB" id="10258445at2759"/>
<protein>
    <submittedName>
        <fullName evidence="1">Uncharacterized protein</fullName>
    </submittedName>
</protein>
<gene>
    <name evidence="1" type="primary">Contig4504.g4812</name>
    <name evidence="1" type="ORF">STYLEM_17923</name>
</gene>